<organism evidence="4 5">
    <name type="scientific">Mangrovibacterium marinum</name>
    <dbReference type="NCBI Taxonomy" id="1639118"/>
    <lineage>
        <taxon>Bacteria</taxon>
        <taxon>Pseudomonadati</taxon>
        <taxon>Bacteroidota</taxon>
        <taxon>Bacteroidia</taxon>
        <taxon>Marinilabiliales</taxon>
        <taxon>Prolixibacteraceae</taxon>
        <taxon>Mangrovibacterium</taxon>
    </lineage>
</organism>
<dbReference type="InterPro" id="IPR036641">
    <property type="entry name" value="HPT_dom_sf"/>
</dbReference>
<reference evidence="4 5" key="1">
    <citation type="submission" date="2018-04" db="EMBL/GenBank/DDBJ databases">
        <title>Genomic Encyclopedia of Archaeal and Bacterial Type Strains, Phase II (KMG-II): from individual species to whole genera.</title>
        <authorList>
            <person name="Goeker M."/>
        </authorList>
    </citation>
    <scope>NUCLEOTIDE SEQUENCE [LARGE SCALE GENOMIC DNA]</scope>
    <source>
        <strain evidence="4 5">DSM 28823</strain>
    </source>
</reference>
<gene>
    <name evidence="4" type="ORF">C8N47_104104</name>
</gene>
<proteinExistence type="predicted"/>
<name>A0A2T5C428_9BACT</name>
<protein>
    <submittedName>
        <fullName evidence="4">HPt (Histidine-containing phosphotransfer) domain-containing protein</fullName>
    </submittedName>
</protein>
<sequence>MNENKVTSLDYLNEVTGGDPETTREFIEMFFEQIIEFKTGLRDYLSQKKYKELGELAHKAKSSVMTFGMNDLGMRLKQLQLKTQKLEEIESYEEHVAEFETLIDRAHRELRAILEEIKA</sequence>
<evidence type="ECO:0000256" key="2">
    <source>
        <dbReference type="SAM" id="Coils"/>
    </source>
</evidence>
<dbReference type="AlphaFoldDB" id="A0A2T5C428"/>
<dbReference type="Gene3D" id="1.20.120.160">
    <property type="entry name" value="HPT domain"/>
    <property type="match status" value="1"/>
</dbReference>
<keyword evidence="2" id="KW-0175">Coiled coil</keyword>
<dbReference type="SUPFAM" id="SSF47226">
    <property type="entry name" value="Histidine-containing phosphotransfer domain, HPT domain"/>
    <property type="match status" value="1"/>
</dbReference>
<dbReference type="GO" id="GO:0000160">
    <property type="term" value="P:phosphorelay signal transduction system"/>
    <property type="evidence" value="ECO:0007669"/>
    <property type="project" value="InterPro"/>
</dbReference>
<dbReference type="RefSeq" id="WP_107821459.1">
    <property type="nucleotide sequence ID" value="NZ_QAAD01000004.1"/>
</dbReference>
<keyword evidence="1" id="KW-0597">Phosphoprotein</keyword>
<dbReference type="InterPro" id="IPR008207">
    <property type="entry name" value="Sig_transdc_His_kin_Hpt_dom"/>
</dbReference>
<dbReference type="OrthoDB" id="959692at2"/>
<dbReference type="Pfam" id="PF01627">
    <property type="entry name" value="Hpt"/>
    <property type="match status" value="1"/>
</dbReference>
<keyword evidence="5" id="KW-1185">Reference proteome</keyword>
<dbReference type="Proteomes" id="UP000243525">
    <property type="component" value="Unassembled WGS sequence"/>
</dbReference>
<evidence type="ECO:0000259" key="3">
    <source>
        <dbReference type="PROSITE" id="PS50894"/>
    </source>
</evidence>
<evidence type="ECO:0000313" key="5">
    <source>
        <dbReference type="Proteomes" id="UP000243525"/>
    </source>
</evidence>
<feature type="coiled-coil region" evidence="2">
    <location>
        <begin position="69"/>
        <end position="116"/>
    </location>
</feature>
<dbReference type="GO" id="GO:0004672">
    <property type="term" value="F:protein kinase activity"/>
    <property type="evidence" value="ECO:0007669"/>
    <property type="project" value="UniProtKB-ARBA"/>
</dbReference>
<feature type="domain" description="HPt" evidence="3">
    <location>
        <begin position="19"/>
        <end position="119"/>
    </location>
</feature>
<evidence type="ECO:0000256" key="1">
    <source>
        <dbReference type="PROSITE-ProRule" id="PRU00110"/>
    </source>
</evidence>
<dbReference type="EMBL" id="QAAD01000004">
    <property type="protein sequence ID" value="PTN09559.1"/>
    <property type="molecule type" value="Genomic_DNA"/>
</dbReference>
<accession>A0A2T5C428</accession>
<feature type="modified residue" description="Phosphohistidine" evidence="1">
    <location>
        <position position="58"/>
    </location>
</feature>
<dbReference type="PROSITE" id="PS50894">
    <property type="entry name" value="HPT"/>
    <property type="match status" value="1"/>
</dbReference>
<comment type="caution">
    <text evidence="4">The sequence shown here is derived from an EMBL/GenBank/DDBJ whole genome shotgun (WGS) entry which is preliminary data.</text>
</comment>
<evidence type="ECO:0000313" key="4">
    <source>
        <dbReference type="EMBL" id="PTN09559.1"/>
    </source>
</evidence>